<dbReference type="Proteomes" id="UP001497623">
    <property type="component" value="Unassembled WGS sequence"/>
</dbReference>
<keyword evidence="3" id="KW-1185">Reference proteome</keyword>
<dbReference type="CDD" id="cd00037">
    <property type="entry name" value="CLECT"/>
    <property type="match status" value="3"/>
</dbReference>
<feature type="domain" description="C-type lectin" evidence="1">
    <location>
        <begin position="182"/>
        <end position="315"/>
    </location>
</feature>
<comment type="caution">
    <text evidence="2">The sequence shown here is derived from an EMBL/GenBank/DDBJ whole genome shotgun (WGS) entry which is preliminary data.</text>
</comment>
<dbReference type="EMBL" id="CAXKWB010006036">
    <property type="protein sequence ID" value="CAL4081072.1"/>
    <property type="molecule type" value="Genomic_DNA"/>
</dbReference>
<dbReference type="SMART" id="SM00034">
    <property type="entry name" value="CLECT"/>
    <property type="match status" value="3"/>
</dbReference>
<evidence type="ECO:0000259" key="1">
    <source>
        <dbReference type="SMART" id="SM00034"/>
    </source>
</evidence>
<proteinExistence type="predicted"/>
<name>A0AAV2QH26_MEGNR</name>
<accession>A0AAV2QH26</accession>
<gene>
    <name evidence="2" type="ORF">MNOR_LOCUS11460</name>
</gene>
<feature type="domain" description="C-type lectin" evidence="1">
    <location>
        <begin position="341"/>
        <end position="467"/>
    </location>
</feature>
<organism evidence="2 3">
    <name type="scientific">Meganyctiphanes norvegica</name>
    <name type="common">Northern krill</name>
    <name type="synonym">Thysanopoda norvegica</name>
    <dbReference type="NCBI Taxonomy" id="48144"/>
    <lineage>
        <taxon>Eukaryota</taxon>
        <taxon>Metazoa</taxon>
        <taxon>Ecdysozoa</taxon>
        <taxon>Arthropoda</taxon>
        <taxon>Crustacea</taxon>
        <taxon>Multicrustacea</taxon>
        <taxon>Malacostraca</taxon>
        <taxon>Eumalacostraca</taxon>
        <taxon>Eucarida</taxon>
        <taxon>Euphausiacea</taxon>
        <taxon>Euphausiidae</taxon>
        <taxon>Meganyctiphanes</taxon>
    </lineage>
</organism>
<dbReference type="Gene3D" id="3.10.100.10">
    <property type="entry name" value="Mannose-Binding Protein A, subunit A"/>
    <property type="match status" value="3"/>
</dbReference>
<dbReference type="SUPFAM" id="SSF56436">
    <property type="entry name" value="C-type lectin-like"/>
    <property type="match status" value="3"/>
</dbReference>
<dbReference type="InterPro" id="IPR016186">
    <property type="entry name" value="C-type_lectin-like/link_sf"/>
</dbReference>
<protein>
    <recommendedName>
        <fullName evidence="1">C-type lectin domain-containing protein</fullName>
    </recommendedName>
</protein>
<dbReference type="InterPro" id="IPR016187">
    <property type="entry name" value="CTDL_fold"/>
</dbReference>
<evidence type="ECO:0000313" key="2">
    <source>
        <dbReference type="EMBL" id="CAL4081072.1"/>
    </source>
</evidence>
<feature type="domain" description="C-type lectin" evidence="1">
    <location>
        <begin position="24"/>
        <end position="157"/>
    </location>
</feature>
<dbReference type="AlphaFoldDB" id="A0AAV2QH26"/>
<dbReference type="InterPro" id="IPR001304">
    <property type="entry name" value="C-type_lectin-like"/>
</dbReference>
<sequence>IKTSTPAPTSTISTKNPTTNPRHCPEGYFLVVEQCFRILDDTTRTWYDSKALCEANDLVMPQPRHPIELRSYIVENFGKRQEVWLGAKGDGTLFRYVRTGDPISNTDNLWWPTHPGYRVNGYCLVLLASEYHINIYPTKPFIANPCTYVSSYLTLCELIKTYTPSPTSTIPTTTPTTNPRHCPEGYFLVVEQCFRIFDNTTRTWDDSKALCEANDLVMCQPRHPIELRSYIVENFGKRQEVWLGAKGDGTLFRYVRTGDSISNTDNLWWPTHPGYRVNGYCLVLLASEYHINIYPTKPFIANPCTYVTSYFTLCELIKTSTPAPTSTVPTTTPLTIATTSSNLNWLTVGEDRFVRFGERMIWDDARALCRNHSLDLYHPKDILAVAKHLDDTVFDDYADVYWLGARGYGPNIRWLSGEVIPNGPLWYSYSSHQHYCIFLLAHSNKYIQGDVLSSYTCDRSKHGVLCG</sequence>
<reference evidence="2 3" key="1">
    <citation type="submission" date="2024-05" db="EMBL/GenBank/DDBJ databases">
        <authorList>
            <person name="Wallberg A."/>
        </authorList>
    </citation>
    <scope>NUCLEOTIDE SEQUENCE [LARGE SCALE GENOMIC DNA]</scope>
</reference>
<evidence type="ECO:0000313" key="3">
    <source>
        <dbReference type="Proteomes" id="UP001497623"/>
    </source>
</evidence>
<feature type="non-terminal residue" evidence="2">
    <location>
        <position position="1"/>
    </location>
</feature>